<dbReference type="EMBL" id="CP019475">
    <property type="protein sequence ID" value="UQC79443.1"/>
    <property type="molecule type" value="Genomic_DNA"/>
</dbReference>
<organism evidence="1 2">
    <name type="scientific">Colletotrichum lupini</name>
    <dbReference type="NCBI Taxonomy" id="145971"/>
    <lineage>
        <taxon>Eukaryota</taxon>
        <taxon>Fungi</taxon>
        <taxon>Dikarya</taxon>
        <taxon>Ascomycota</taxon>
        <taxon>Pezizomycotina</taxon>
        <taxon>Sordariomycetes</taxon>
        <taxon>Hypocreomycetidae</taxon>
        <taxon>Glomerellales</taxon>
        <taxon>Glomerellaceae</taxon>
        <taxon>Colletotrichum</taxon>
        <taxon>Colletotrichum acutatum species complex</taxon>
    </lineage>
</organism>
<reference evidence="1" key="1">
    <citation type="journal article" date="2021" name="Mol. Plant Microbe Interact.">
        <title>Complete Genome Sequence of the Plant-Pathogenic Fungus Colletotrichum lupini.</title>
        <authorList>
            <person name="Baroncelli R."/>
            <person name="Pensec F."/>
            <person name="Da Lio D."/>
            <person name="Boufleur T."/>
            <person name="Vicente I."/>
            <person name="Sarrocco S."/>
            <person name="Picot A."/>
            <person name="Baraldi E."/>
            <person name="Sukno S."/>
            <person name="Thon M."/>
            <person name="Le Floch G."/>
        </authorList>
    </citation>
    <scope>NUCLEOTIDE SEQUENCE</scope>
    <source>
        <strain evidence="1">IMI 504893</strain>
    </source>
</reference>
<keyword evidence="2" id="KW-1185">Reference proteome</keyword>
<dbReference type="GeneID" id="73338942"/>
<evidence type="ECO:0000313" key="2">
    <source>
        <dbReference type="Proteomes" id="UP000830671"/>
    </source>
</evidence>
<dbReference type="RefSeq" id="XP_049141075.1">
    <property type="nucleotide sequence ID" value="XM_049283932.1"/>
</dbReference>
<protein>
    <submittedName>
        <fullName evidence="1">Uncharacterized protein</fullName>
    </submittedName>
</protein>
<proteinExistence type="predicted"/>
<dbReference type="KEGG" id="clup:CLUP02_04923"/>
<dbReference type="AlphaFoldDB" id="A0A9Q8SLR4"/>
<sequence length="199" mass="22147">MSGFEFVVSQFEVRLKTQEEGIESMTVTTLHGQLLVVNVKVHANCYRCRCLDGAKPLCRSNAQIYFVLLPAKHKAGLSTVGTRVLLTSPDLNYLHASNHMVHPIDNATWPHTFGGVATLASDGSWQDSEDHATVCNHYEPVHLRASIAMTSDVALRPATCLINKIPSYSYPPLLDDLLGWFDLQPVMLFSLRNGHLKFE</sequence>
<accession>A0A9Q8SLR4</accession>
<name>A0A9Q8SLR4_9PEZI</name>
<gene>
    <name evidence="1" type="ORF">CLUP02_04923</name>
</gene>
<evidence type="ECO:0000313" key="1">
    <source>
        <dbReference type="EMBL" id="UQC79443.1"/>
    </source>
</evidence>
<dbReference type="Proteomes" id="UP000830671">
    <property type="component" value="Chromosome 3"/>
</dbReference>